<sequence length="164" mass="17832">MIVEQEVRCPRHPDQVTSLTCSRCGKPVCFRCMVYTPVGIRCRECASNPRSGVYAPSMGQIAKSFLAVLPLSIVLGALWMMYPRYAFWIALVLGFVGGEIISLVSGRKRGPEMQAVAAIAVLLAVAIGLVGEVLRGISLGNNMDFLFQIIMAVVALFLAVARQR</sequence>
<feature type="domain" description="B box-type" evidence="2">
    <location>
        <begin position="4"/>
        <end position="32"/>
    </location>
</feature>
<dbReference type="SUPFAM" id="SSF57845">
    <property type="entry name" value="B-box zinc-binding domain"/>
    <property type="match status" value="1"/>
</dbReference>
<dbReference type="EMBL" id="CP001825">
    <property type="protein sequence ID" value="ACZ42302.1"/>
    <property type="molecule type" value="Genomic_DNA"/>
</dbReference>
<accession>D1CBY7</accession>
<keyword evidence="1" id="KW-0472">Membrane</keyword>
<protein>
    <recommendedName>
        <fullName evidence="2">B box-type domain-containing protein</fullName>
    </recommendedName>
</protein>
<feature type="transmembrane region" description="Helical" evidence="1">
    <location>
        <begin position="145"/>
        <end position="161"/>
    </location>
</feature>
<evidence type="ECO:0000256" key="1">
    <source>
        <dbReference type="SAM" id="Phobius"/>
    </source>
</evidence>
<dbReference type="eggNOG" id="ENOG5033IIP">
    <property type="taxonomic scope" value="Bacteria"/>
</dbReference>
<keyword evidence="1" id="KW-0812">Transmembrane</keyword>
<dbReference type="HOGENOM" id="CLU_119948_0_0_0"/>
<evidence type="ECO:0000313" key="4">
    <source>
        <dbReference type="Proteomes" id="UP000000323"/>
    </source>
</evidence>
<name>D1CBY7_THET1</name>
<dbReference type="PROSITE" id="PS50119">
    <property type="entry name" value="ZF_BBOX"/>
    <property type="match status" value="1"/>
</dbReference>
<evidence type="ECO:0000313" key="3">
    <source>
        <dbReference type="EMBL" id="ACZ42302.1"/>
    </source>
</evidence>
<proteinExistence type="predicted"/>
<evidence type="ECO:0000259" key="2">
    <source>
        <dbReference type="PROSITE" id="PS50119"/>
    </source>
</evidence>
<dbReference type="KEGG" id="ttr:Tter_1396"/>
<keyword evidence="1" id="KW-1133">Transmembrane helix</keyword>
<feature type="transmembrane region" description="Helical" evidence="1">
    <location>
        <begin position="85"/>
        <end position="104"/>
    </location>
</feature>
<feature type="transmembrane region" description="Helical" evidence="1">
    <location>
        <begin position="61"/>
        <end position="79"/>
    </location>
</feature>
<dbReference type="STRING" id="525904.Tter_1396"/>
<dbReference type="CDD" id="cd19756">
    <property type="entry name" value="Bbox2"/>
    <property type="match status" value="1"/>
</dbReference>
<organism evidence="3 4">
    <name type="scientific">Thermobaculum terrenum (strain ATCC BAA-798 / CCMEE 7001 / YNP1)</name>
    <dbReference type="NCBI Taxonomy" id="525904"/>
    <lineage>
        <taxon>Bacteria</taxon>
        <taxon>Bacillati</taxon>
        <taxon>Chloroflexota</taxon>
        <taxon>Chloroflexia</taxon>
        <taxon>Candidatus Thermobaculales</taxon>
        <taxon>Candidatus Thermobaculaceae</taxon>
        <taxon>Thermobaculum</taxon>
    </lineage>
</organism>
<reference evidence="4" key="1">
    <citation type="journal article" date="2010" name="Stand. Genomic Sci.">
        <title>Complete genome sequence of 'Thermobaculum terrenum' type strain (YNP1).</title>
        <authorList>
            <person name="Kiss H."/>
            <person name="Cleland D."/>
            <person name="Lapidus A."/>
            <person name="Lucas S."/>
            <person name="Glavina Del Rio T."/>
            <person name="Nolan M."/>
            <person name="Tice H."/>
            <person name="Han C."/>
            <person name="Goodwin L."/>
            <person name="Pitluck S."/>
            <person name="Liolios K."/>
            <person name="Ivanova N."/>
            <person name="Mavromatis K."/>
            <person name="Ovchinnikova G."/>
            <person name="Pati A."/>
            <person name="Chen A."/>
            <person name="Palaniappan K."/>
            <person name="Land M."/>
            <person name="Hauser L."/>
            <person name="Chang Y."/>
            <person name="Jeffries C."/>
            <person name="Lu M."/>
            <person name="Brettin T."/>
            <person name="Detter J."/>
            <person name="Goker M."/>
            <person name="Tindall B."/>
            <person name="Beck B."/>
            <person name="McDermott T."/>
            <person name="Woyke T."/>
            <person name="Bristow J."/>
            <person name="Eisen J."/>
            <person name="Markowitz V."/>
            <person name="Hugenholtz P."/>
            <person name="Kyrpides N."/>
            <person name="Klenk H."/>
            <person name="Cheng J."/>
        </authorList>
    </citation>
    <scope>NUCLEOTIDE SEQUENCE [LARGE SCALE GENOMIC DNA]</scope>
    <source>
        <strain evidence="4">ATCC BAA-798 / YNP1</strain>
    </source>
</reference>
<dbReference type="Proteomes" id="UP000000323">
    <property type="component" value="Chromosome 1"/>
</dbReference>
<dbReference type="AlphaFoldDB" id="D1CBY7"/>
<dbReference type="GO" id="GO:0008270">
    <property type="term" value="F:zinc ion binding"/>
    <property type="evidence" value="ECO:0007669"/>
    <property type="project" value="InterPro"/>
</dbReference>
<keyword evidence="4" id="KW-1185">Reference proteome</keyword>
<gene>
    <name evidence="3" type="ordered locus">Tter_1396</name>
</gene>
<feature type="transmembrane region" description="Helical" evidence="1">
    <location>
        <begin position="116"/>
        <end position="139"/>
    </location>
</feature>
<dbReference type="InterPro" id="IPR000315">
    <property type="entry name" value="Znf_B-box"/>
</dbReference>